<proteinExistence type="predicted"/>
<protein>
    <submittedName>
        <fullName evidence="1">Uncharacterized protein</fullName>
    </submittedName>
</protein>
<reference evidence="1" key="1">
    <citation type="journal article" date="2014" name="Front. Microbiol.">
        <title>High frequency of phylogenetically diverse reductive dehalogenase-homologous genes in deep subseafloor sedimentary metagenomes.</title>
        <authorList>
            <person name="Kawai M."/>
            <person name="Futagami T."/>
            <person name="Toyoda A."/>
            <person name="Takaki Y."/>
            <person name="Nishi S."/>
            <person name="Hori S."/>
            <person name="Arai W."/>
            <person name="Tsubouchi T."/>
            <person name="Morono Y."/>
            <person name="Uchiyama I."/>
            <person name="Ito T."/>
            <person name="Fujiyama A."/>
            <person name="Inagaki F."/>
            <person name="Takami H."/>
        </authorList>
    </citation>
    <scope>NUCLEOTIDE SEQUENCE</scope>
    <source>
        <strain evidence="1">Expedition CK06-06</strain>
    </source>
</reference>
<comment type="caution">
    <text evidence="1">The sequence shown here is derived from an EMBL/GenBank/DDBJ whole genome shotgun (WGS) entry which is preliminary data.</text>
</comment>
<dbReference type="AlphaFoldDB" id="X0XLV0"/>
<evidence type="ECO:0000313" key="1">
    <source>
        <dbReference type="EMBL" id="GAG36312.1"/>
    </source>
</evidence>
<gene>
    <name evidence="1" type="ORF">S01H1_70790</name>
</gene>
<dbReference type="EMBL" id="BARS01047097">
    <property type="protein sequence ID" value="GAG36312.1"/>
    <property type="molecule type" value="Genomic_DNA"/>
</dbReference>
<accession>X0XLV0</accession>
<sequence length="79" mass="9466">MNPEHDKKIRKGNFEIHYVCTCGYSQVPWRGNLFFVQTPVCPKCGLSKEKWARKVRRWVPKQKIVISGYWEENKLLEQK</sequence>
<organism evidence="1">
    <name type="scientific">marine sediment metagenome</name>
    <dbReference type="NCBI Taxonomy" id="412755"/>
    <lineage>
        <taxon>unclassified sequences</taxon>
        <taxon>metagenomes</taxon>
        <taxon>ecological metagenomes</taxon>
    </lineage>
</organism>
<name>X0XLV0_9ZZZZ</name>